<accession>A0A510HJ23</accession>
<sequence length="275" mass="30392">MSGPGSSAPGEKAQPSLGRRLLDGWDLLGGYAAAAVERLRPGGRHPYETVGWERALRDLESLCGRKVGPVLRERALLETEVGVRRLLREIRGEDPFLQRWAADSLLARACYLLCRLLRPAVVLETGVAYGVSSAFLLAALEENGHGELHSVDLPPLRPRAGHFWGIAVPEEFRGRWTLHRGSSRRVLPGLLAELGEVDLFLHDSLHTLRNMRFEFGAVWPRLRPGGAVLADDVERNAAFGELLERQPALWRVVADREREPLHGPPAPVVFGVAVK</sequence>
<evidence type="ECO:0008006" key="3">
    <source>
        <dbReference type="Google" id="ProtNLM"/>
    </source>
</evidence>
<dbReference type="Proteomes" id="UP000318065">
    <property type="component" value="Chromosome"/>
</dbReference>
<keyword evidence="2" id="KW-1185">Reference proteome</keyword>
<proteinExistence type="predicted"/>
<dbReference type="RefSeq" id="WP_172620768.1">
    <property type="nucleotide sequence ID" value="NZ_AP019791.1"/>
</dbReference>
<protein>
    <recommendedName>
        <fullName evidence="3">Class I SAM-dependent methyltransferase</fullName>
    </recommendedName>
</protein>
<dbReference type="InterPro" id="IPR029063">
    <property type="entry name" value="SAM-dependent_MTases_sf"/>
</dbReference>
<dbReference type="EMBL" id="AP019791">
    <property type="protein sequence ID" value="BBL80002.1"/>
    <property type="molecule type" value="Genomic_DNA"/>
</dbReference>
<name>A0A510HJ23_9ACTN</name>
<reference evidence="1" key="1">
    <citation type="journal article" date="2019" name="Microbiol. Resour. Announc.">
        <title>Complete Genome Sequence of Rubrobacter xylanophilus Strain AA3-22, Isolated from Arima Onsen in Japan.</title>
        <authorList>
            <person name="Tomariguchi N."/>
            <person name="Miyazaki K."/>
        </authorList>
    </citation>
    <scope>NUCLEOTIDE SEQUENCE [LARGE SCALE GENOMIC DNA]</scope>
    <source>
        <strain evidence="1">AA3-22</strain>
    </source>
</reference>
<evidence type="ECO:0000313" key="1">
    <source>
        <dbReference type="EMBL" id="BBL80002.1"/>
    </source>
</evidence>
<dbReference type="Pfam" id="PF13578">
    <property type="entry name" value="Methyltransf_24"/>
    <property type="match status" value="1"/>
</dbReference>
<dbReference type="AlphaFoldDB" id="A0A510HJ23"/>
<gene>
    <name evidence="1" type="ORF">RxyAA322_18560</name>
</gene>
<evidence type="ECO:0000313" key="2">
    <source>
        <dbReference type="Proteomes" id="UP000318065"/>
    </source>
</evidence>
<organism evidence="1 2">
    <name type="scientific">Rubrobacter xylanophilus</name>
    <dbReference type="NCBI Taxonomy" id="49319"/>
    <lineage>
        <taxon>Bacteria</taxon>
        <taxon>Bacillati</taxon>
        <taxon>Actinomycetota</taxon>
        <taxon>Rubrobacteria</taxon>
        <taxon>Rubrobacterales</taxon>
        <taxon>Rubrobacteraceae</taxon>
        <taxon>Rubrobacter</taxon>
    </lineage>
</organism>
<dbReference type="Gene3D" id="3.40.50.150">
    <property type="entry name" value="Vaccinia Virus protein VP39"/>
    <property type="match status" value="1"/>
</dbReference>
<dbReference type="SUPFAM" id="SSF53335">
    <property type="entry name" value="S-adenosyl-L-methionine-dependent methyltransferases"/>
    <property type="match status" value="1"/>
</dbReference>